<keyword evidence="1" id="KW-0808">Transferase</keyword>
<organism evidence="5 6">
    <name type="scientific">Paspalum notatum var. saurae</name>
    <dbReference type="NCBI Taxonomy" id="547442"/>
    <lineage>
        <taxon>Eukaryota</taxon>
        <taxon>Viridiplantae</taxon>
        <taxon>Streptophyta</taxon>
        <taxon>Embryophyta</taxon>
        <taxon>Tracheophyta</taxon>
        <taxon>Spermatophyta</taxon>
        <taxon>Magnoliopsida</taxon>
        <taxon>Liliopsida</taxon>
        <taxon>Poales</taxon>
        <taxon>Poaceae</taxon>
        <taxon>PACMAD clade</taxon>
        <taxon>Panicoideae</taxon>
        <taxon>Andropogonodae</taxon>
        <taxon>Paspaleae</taxon>
        <taxon>Paspalinae</taxon>
        <taxon>Paspalum</taxon>
    </lineage>
</organism>
<evidence type="ECO:0000256" key="1">
    <source>
        <dbReference type="ARBA" id="ARBA00022679"/>
    </source>
</evidence>
<evidence type="ECO:0000256" key="2">
    <source>
        <dbReference type="ARBA" id="ARBA00022786"/>
    </source>
</evidence>
<feature type="region of interest" description="Disordered" evidence="3">
    <location>
        <begin position="515"/>
        <end position="567"/>
    </location>
</feature>
<dbReference type="Pfam" id="PF23043">
    <property type="entry name" value="SH3-B_UBE2O"/>
    <property type="match status" value="1"/>
</dbReference>
<feature type="domain" description="UBC core" evidence="4">
    <location>
        <begin position="691"/>
        <end position="834"/>
    </location>
</feature>
<proteinExistence type="predicted"/>
<dbReference type="Gene3D" id="3.10.110.10">
    <property type="entry name" value="Ubiquitin Conjugating Enzyme"/>
    <property type="match status" value="1"/>
</dbReference>
<sequence>MPPMKDSMGQGICPWDTVMFNTTTTTTTTAAGGGGIGAHQCRGRAMRSVKGFKVSVLCIDGTEEAKKACDLTVVDRSYLCPGMAVTLESNPGGQAGFVTGATTALDLAVQLDGGELAIVATGVTEAEVRQVTALSVGDYVVSSGGAWLGQVAETSVDVDVLFDDGSVCRVAGAAGKLRRVSAGAGKGDDDEAAVDVCFYPGRTVAGDASVFKASRWIKGHWKKAALRLRGERDELQGTVAKVEMGGALVAWVASSSGGLHQQQQQSMTEPPAAYQANPRSLTWFCSGDIVSRWFWLVGHRCVYRHPPDAAAKKKKKMMRMEAKGIIRMRRRGRRRLAEETTIMFVANTRTTVDVVWQDGTRQCGVPSASLRWLECGEKDFFPGQRVIRSMPAAAAAAAVGVVKSLDYRDQTVRVSWIAAPGEEVDGVGDTVVMSAFHLRRSPDHEFFLGDIVVRQQPADGHLSWVGHVVDLGDAHCLQVKWGDGNTSKVSFGEIAFVKRGSSDEVLQEMGEWVDQGVDGGEDALDDKAHQERRPADTTTACDNNNDDDARDEGDDSDARSSTDEDVVSTNEGAVTLSLFMGWRGIIGTTVIQAAILMLARQGKRYLGALAPSVAFLLRTQQPPPAADEGMEESSAAPTQVEEEEAATPAIDATGSDNDETFYHFLRFEVVPQSPQDHHYYVDNMDQGRGKKWLKRVQKEWKMLGNNNLPDTIYVRAFEDRMDLLRAVVVGASGTPYHDGLFFFDLQLPPSYPADPPLVNYRSFGLNVNPNLYPSGTVCLSLLDTFGGKDGELWSPETSSVLQIVVSIQGLVLCPALLQRARLRGSGPHGGGPPQ</sequence>
<gene>
    <name evidence="5" type="ORF">U9M48_034962</name>
</gene>
<dbReference type="EMBL" id="CP144752">
    <property type="protein sequence ID" value="WVZ88441.1"/>
    <property type="molecule type" value="Genomic_DNA"/>
</dbReference>
<feature type="region of interest" description="Disordered" evidence="3">
    <location>
        <begin position="622"/>
        <end position="654"/>
    </location>
</feature>
<dbReference type="PROSITE" id="PS50127">
    <property type="entry name" value="UBC_2"/>
    <property type="match status" value="1"/>
</dbReference>
<keyword evidence="2" id="KW-0833">Ubl conjugation pathway</keyword>
<dbReference type="AlphaFoldDB" id="A0AAQ3UB14"/>
<protein>
    <recommendedName>
        <fullName evidence="4">UBC core domain-containing protein</fullName>
    </recommendedName>
</protein>
<evidence type="ECO:0000313" key="5">
    <source>
        <dbReference type="EMBL" id="WVZ88441.1"/>
    </source>
</evidence>
<name>A0AAQ3UB14_PASNO</name>
<dbReference type="GO" id="GO:0061631">
    <property type="term" value="F:ubiquitin conjugating enzyme activity"/>
    <property type="evidence" value="ECO:0007669"/>
    <property type="project" value="TreeGrafter"/>
</dbReference>
<dbReference type="InterPro" id="IPR000608">
    <property type="entry name" value="UBC"/>
</dbReference>
<dbReference type="PANTHER" id="PTHR46116:SF32">
    <property type="entry name" value="OS05G0153132 PROTEIN"/>
    <property type="match status" value="1"/>
</dbReference>
<feature type="compositionally biased region" description="Acidic residues" evidence="3">
    <location>
        <begin position="544"/>
        <end position="555"/>
    </location>
</feature>
<evidence type="ECO:0000256" key="3">
    <source>
        <dbReference type="SAM" id="MobiDB-lite"/>
    </source>
</evidence>
<dbReference type="InterPro" id="IPR057733">
    <property type="entry name" value="UBE2O-like_SH3-B"/>
</dbReference>
<dbReference type="InterPro" id="IPR057735">
    <property type="entry name" value="UBE2O-like_tSH3-B"/>
</dbReference>
<evidence type="ECO:0000313" key="6">
    <source>
        <dbReference type="Proteomes" id="UP001341281"/>
    </source>
</evidence>
<dbReference type="Pfam" id="PF00179">
    <property type="entry name" value="UQ_con"/>
    <property type="match status" value="1"/>
</dbReference>
<accession>A0AAQ3UB14</accession>
<dbReference type="PANTHER" id="PTHR46116">
    <property type="entry name" value="(E3-INDEPENDENT) E2 UBIQUITIN-CONJUGATING ENZYME"/>
    <property type="match status" value="1"/>
</dbReference>
<reference evidence="5 6" key="1">
    <citation type="submission" date="2024-02" db="EMBL/GenBank/DDBJ databases">
        <title>High-quality chromosome-scale genome assembly of Pensacola bahiagrass (Paspalum notatum Flugge var. saurae).</title>
        <authorList>
            <person name="Vega J.M."/>
            <person name="Podio M."/>
            <person name="Orjuela J."/>
            <person name="Siena L.A."/>
            <person name="Pessino S.C."/>
            <person name="Combes M.C."/>
            <person name="Mariac C."/>
            <person name="Albertini E."/>
            <person name="Pupilli F."/>
            <person name="Ortiz J.P.A."/>
            <person name="Leblanc O."/>
        </authorList>
    </citation>
    <scope>NUCLEOTIDE SEQUENCE [LARGE SCALE GENOMIC DNA]</scope>
    <source>
        <strain evidence="5">R1</strain>
        <tissue evidence="5">Leaf</tissue>
    </source>
</reference>
<dbReference type="SMART" id="SM00212">
    <property type="entry name" value="UBCc"/>
    <property type="match status" value="1"/>
</dbReference>
<keyword evidence="6" id="KW-1185">Reference proteome</keyword>
<dbReference type="Proteomes" id="UP001341281">
    <property type="component" value="Chromosome 08"/>
</dbReference>
<evidence type="ECO:0000259" key="4">
    <source>
        <dbReference type="PROSITE" id="PS50127"/>
    </source>
</evidence>
<dbReference type="SUPFAM" id="SSF54495">
    <property type="entry name" value="UBC-like"/>
    <property type="match status" value="1"/>
</dbReference>
<dbReference type="InterPro" id="IPR016135">
    <property type="entry name" value="UBQ-conjugating_enzyme/RWD"/>
</dbReference>
<dbReference type="Pfam" id="PF23046">
    <property type="entry name" value="tSH3-B_UBE2O"/>
    <property type="match status" value="1"/>
</dbReference>
<feature type="compositionally biased region" description="Basic and acidic residues" evidence="3">
    <location>
        <begin position="525"/>
        <end position="535"/>
    </location>
</feature>